<protein>
    <submittedName>
        <fullName evidence="2">Uncharacterized protein</fullName>
    </submittedName>
</protein>
<sequence length="206" mass="24462">MHYIIIKFKSNTYGPFKSKYMSVKDVFDIINIPLNGNYELYKYINIENNRIINRRKKYDIDYLESGLYIIEEKNKKYKSLSHLSNIRINSISNNYSINDSSDNEKDLYVRKSEKINNEINKDDDSLHIISSIQKKDQNLNGKEKNNLLNNVMNKEQNNNSFLKKQELTDEIENKNYRINENNNENISTININKCILNVCLKNQYII</sequence>
<dbReference type="OrthoDB" id="10576819at2759"/>
<evidence type="ECO:0000313" key="2">
    <source>
        <dbReference type="EMBL" id="ORX75362.1"/>
    </source>
</evidence>
<evidence type="ECO:0000256" key="1">
    <source>
        <dbReference type="SAM" id="Coils"/>
    </source>
</evidence>
<organism evidence="2 3">
    <name type="scientific">Anaeromyces robustus</name>
    <dbReference type="NCBI Taxonomy" id="1754192"/>
    <lineage>
        <taxon>Eukaryota</taxon>
        <taxon>Fungi</taxon>
        <taxon>Fungi incertae sedis</taxon>
        <taxon>Chytridiomycota</taxon>
        <taxon>Chytridiomycota incertae sedis</taxon>
        <taxon>Neocallimastigomycetes</taxon>
        <taxon>Neocallimastigales</taxon>
        <taxon>Neocallimastigaceae</taxon>
        <taxon>Anaeromyces</taxon>
    </lineage>
</organism>
<reference evidence="2 3" key="2">
    <citation type="submission" date="2016-08" db="EMBL/GenBank/DDBJ databases">
        <title>Pervasive Adenine N6-methylation of Active Genes in Fungi.</title>
        <authorList>
            <consortium name="DOE Joint Genome Institute"/>
            <person name="Mondo S.J."/>
            <person name="Dannebaum R.O."/>
            <person name="Kuo R.C."/>
            <person name="Labutti K."/>
            <person name="Haridas S."/>
            <person name="Kuo A."/>
            <person name="Salamov A."/>
            <person name="Ahrendt S.R."/>
            <person name="Lipzen A."/>
            <person name="Sullivan W."/>
            <person name="Andreopoulos W.B."/>
            <person name="Clum A."/>
            <person name="Lindquist E."/>
            <person name="Daum C."/>
            <person name="Ramamoorthy G.K."/>
            <person name="Gryganskyi A."/>
            <person name="Culley D."/>
            <person name="Magnuson J.K."/>
            <person name="James T.Y."/>
            <person name="O'Malley M.A."/>
            <person name="Stajich J.E."/>
            <person name="Spatafora J.W."/>
            <person name="Visel A."/>
            <person name="Grigoriev I.V."/>
        </authorList>
    </citation>
    <scope>NUCLEOTIDE SEQUENCE [LARGE SCALE GENOMIC DNA]</scope>
    <source>
        <strain evidence="2 3">S4</strain>
    </source>
</reference>
<dbReference type="Proteomes" id="UP000193944">
    <property type="component" value="Unassembled WGS sequence"/>
</dbReference>
<gene>
    <name evidence="2" type="ORF">BCR32DRAFT_304817</name>
</gene>
<feature type="coiled-coil region" evidence="1">
    <location>
        <begin position="145"/>
        <end position="184"/>
    </location>
</feature>
<dbReference type="AlphaFoldDB" id="A0A1Y1WPF3"/>
<reference evidence="2 3" key="1">
    <citation type="submission" date="2016-08" db="EMBL/GenBank/DDBJ databases">
        <title>A Parts List for Fungal Cellulosomes Revealed by Comparative Genomics.</title>
        <authorList>
            <consortium name="DOE Joint Genome Institute"/>
            <person name="Haitjema C.H."/>
            <person name="Gilmore S.P."/>
            <person name="Henske J.K."/>
            <person name="Solomon K.V."/>
            <person name="De Groot R."/>
            <person name="Kuo A."/>
            <person name="Mondo S.J."/>
            <person name="Salamov A.A."/>
            <person name="Labutti K."/>
            <person name="Zhao Z."/>
            <person name="Chiniquy J."/>
            <person name="Barry K."/>
            <person name="Brewer H.M."/>
            <person name="Purvine S.O."/>
            <person name="Wright A.T."/>
            <person name="Boxma B."/>
            <person name="Van Alen T."/>
            <person name="Hackstein J.H."/>
            <person name="Baker S.E."/>
            <person name="Grigoriev I.V."/>
            <person name="O'Malley M.A."/>
        </authorList>
    </citation>
    <scope>NUCLEOTIDE SEQUENCE [LARGE SCALE GENOMIC DNA]</scope>
    <source>
        <strain evidence="2 3">S4</strain>
    </source>
</reference>
<evidence type="ECO:0000313" key="3">
    <source>
        <dbReference type="Proteomes" id="UP000193944"/>
    </source>
</evidence>
<dbReference type="STRING" id="1754192.A0A1Y1WPF3"/>
<keyword evidence="1" id="KW-0175">Coiled coil</keyword>
<proteinExistence type="predicted"/>
<accession>A0A1Y1WPF3</accession>
<keyword evidence="3" id="KW-1185">Reference proteome</keyword>
<name>A0A1Y1WPF3_9FUNG</name>
<dbReference type="EMBL" id="MCFG01000361">
    <property type="protein sequence ID" value="ORX75362.1"/>
    <property type="molecule type" value="Genomic_DNA"/>
</dbReference>
<comment type="caution">
    <text evidence="2">The sequence shown here is derived from an EMBL/GenBank/DDBJ whole genome shotgun (WGS) entry which is preliminary data.</text>
</comment>